<name>A0A069AFM1_CLODI</name>
<dbReference type="AlphaFoldDB" id="A0A069AFM1"/>
<evidence type="ECO:0000313" key="2">
    <source>
        <dbReference type="EMBL" id="CDS87307.1"/>
    </source>
</evidence>
<reference evidence="1" key="1">
    <citation type="submission" date="2014-07" db="EMBL/GenBank/DDBJ databases">
        <authorList>
            <person name="Monot Marc"/>
        </authorList>
    </citation>
    <scope>NUCLEOTIDE SEQUENCE</scope>
    <source>
        <strain evidence="1">7032994</strain>
    </source>
</reference>
<dbReference type="EMBL" id="LK932515">
    <property type="protein sequence ID" value="CDS87307.1"/>
    <property type="molecule type" value="Genomic_DNA"/>
</dbReference>
<evidence type="ECO:0000313" key="1">
    <source>
        <dbReference type="EMBL" id="CDS86966.1"/>
    </source>
</evidence>
<organism evidence="1">
    <name type="scientific">Clostridioides difficile</name>
    <name type="common">Peptoclostridium difficile</name>
    <dbReference type="NCBI Taxonomy" id="1496"/>
    <lineage>
        <taxon>Bacteria</taxon>
        <taxon>Bacillati</taxon>
        <taxon>Bacillota</taxon>
        <taxon>Clostridia</taxon>
        <taxon>Peptostreptococcales</taxon>
        <taxon>Peptostreptococcaceae</taxon>
        <taxon>Clostridioides</taxon>
    </lineage>
</organism>
<protein>
    <submittedName>
        <fullName evidence="1">Uncharacterized protein</fullName>
    </submittedName>
</protein>
<proteinExistence type="predicted"/>
<dbReference type="RefSeq" id="WP_021390161.1">
    <property type="nucleotide sequence ID" value="NZ_BBYB01000069.1"/>
</dbReference>
<accession>A0A069AFM1</accession>
<dbReference type="EMBL" id="LK932400">
    <property type="protein sequence ID" value="CDS86966.1"/>
    <property type="molecule type" value="Genomic_DNA"/>
</dbReference>
<gene>
    <name evidence="2" type="ORF">BN1096_610118</name>
    <name evidence="1" type="ORF">BN1097_610067</name>
</gene>
<sequence>MNKVIDNKTKKMIEAEERVKNEFLSKKIDSDDLMKEIVKMPYEQKVKMFYIMKGANITNDSDVSVI</sequence>